<evidence type="ECO:0000256" key="1">
    <source>
        <dbReference type="ARBA" id="ARBA00010169"/>
    </source>
</evidence>
<dbReference type="InterPro" id="IPR015867">
    <property type="entry name" value="N-reg_PII/ATP_PRibTrfase_C"/>
</dbReference>
<dbReference type="GO" id="GO:0005507">
    <property type="term" value="F:copper ion binding"/>
    <property type="evidence" value="ECO:0007669"/>
    <property type="project" value="TreeGrafter"/>
</dbReference>
<dbReference type="InterPro" id="IPR004323">
    <property type="entry name" value="Ion_tolerance_CutA"/>
</dbReference>
<comment type="similarity">
    <text evidence="1">Belongs to the CutA family.</text>
</comment>
<protein>
    <submittedName>
        <fullName evidence="2">CutA1 divalent ion tolerance protein</fullName>
    </submittedName>
</protein>
<proteinExistence type="inferred from homology"/>
<name>I7ZDC2_9GAMM</name>
<keyword evidence="4" id="KW-1185">Reference proteome</keyword>
<dbReference type="SUPFAM" id="SSF54913">
    <property type="entry name" value="GlnB-like"/>
    <property type="match status" value="1"/>
</dbReference>
<accession>I7ZDC2</accession>
<dbReference type="Proteomes" id="UP000003704">
    <property type="component" value="Unassembled WGS sequence"/>
</dbReference>
<evidence type="ECO:0000313" key="4">
    <source>
        <dbReference type="Proteomes" id="UP000003704"/>
    </source>
</evidence>
<gene>
    <name evidence="2" type="ORF">WQQ_00310</name>
    <name evidence="3" type="ORF">WQQ_02180</name>
</gene>
<dbReference type="STRING" id="1172194.WQQ_00310"/>
<dbReference type="InterPro" id="IPR011322">
    <property type="entry name" value="N-reg_PII-like_a/b"/>
</dbReference>
<evidence type="ECO:0000313" key="2">
    <source>
        <dbReference type="EMBL" id="EIT69894.1"/>
    </source>
</evidence>
<dbReference type="GO" id="GO:0010038">
    <property type="term" value="P:response to metal ion"/>
    <property type="evidence" value="ECO:0007669"/>
    <property type="project" value="InterPro"/>
</dbReference>
<organism evidence="2 4">
    <name type="scientific">Hydrocarboniphaga effusa AP103</name>
    <dbReference type="NCBI Taxonomy" id="1172194"/>
    <lineage>
        <taxon>Bacteria</taxon>
        <taxon>Pseudomonadati</taxon>
        <taxon>Pseudomonadota</taxon>
        <taxon>Gammaproteobacteria</taxon>
        <taxon>Nevskiales</taxon>
        <taxon>Nevskiaceae</taxon>
        <taxon>Hydrocarboniphaga</taxon>
    </lineage>
</organism>
<sequence>MVTVSCPPERAEPLAAQLVDARLAACVNIVPTVRSIYRWNNEVRSDDESLMLIKTAESRFEALKAFVLDHHPYELPEIVAVKLTPAHTPYLAWVLENTL</sequence>
<dbReference type="PANTHER" id="PTHR23419:SF8">
    <property type="entry name" value="FI09726P"/>
    <property type="match status" value="1"/>
</dbReference>
<dbReference type="Gene3D" id="3.30.70.120">
    <property type="match status" value="1"/>
</dbReference>
<dbReference type="AlphaFoldDB" id="I7ZDC2"/>
<reference evidence="2 4" key="1">
    <citation type="journal article" date="2012" name="J. Bacteriol.">
        <title>Genome Sequence of n-Alkane-Degrading Hydrocarboniphaga effusa Strain AP103T (ATCC BAA-332T).</title>
        <authorList>
            <person name="Chang H.K."/>
            <person name="Zylstra G.J."/>
            <person name="Chae J.C."/>
        </authorList>
    </citation>
    <scope>NUCLEOTIDE SEQUENCE [LARGE SCALE GENOMIC DNA]</scope>
    <source>
        <strain evidence="2 4">AP103</strain>
    </source>
</reference>
<reference evidence="2" key="2">
    <citation type="submission" date="2012-05" db="EMBL/GenBank/DDBJ databases">
        <authorList>
            <person name="Park J.-H."/>
            <person name="Zylstra G.J."/>
            <person name="Chae J.-C."/>
        </authorList>
    </citation>
    <scope>NUCLEOTIDE SEQUENCE</scope>
    <source>
        <strain evidence="2">AP103</strain>
    </source>
</reference>
<evidence type="ECO:0000313" key="3">
    <source>
        <dbReference type="EMBL" id="EIT70081.1"/>
    </source>
</evidence>
<comment type="caution">
    <text evidence="2">The sequence shown here is derived from an EMBL/GenBank/DDBJ whole genome shotgun (WGS) entry which is preliminary data.</text>
</comment>
<dbReference type="Pfam" id="PF03091">
    <property type="entry name" value="CutA1"/>
    <property type="match status" value="1"/>
</dbReference>
<dbReference type="PANTHER" id="PTHR23419">
    <property type="entry name" value="DIVALENT CATION TOLERANCE CUTA-RELATED"/>
    <property type="match status" value="1"/>
</dbReference>
<dbReference type="EMBL" id="AKGD01000001">
    <property type="protein sequence ID" value="EIT70081.1"/>
    <property type="molecule type" value="Genomic_DNA"/>
</dbReference>
<dbReference type="EMBL" id="AKGD01000001">
    <property type="protein sequence ID" value="EIT69894.1"/>
    <property type="molecule type" value="Genomic_DNA"/>
</dbReference>